<dbReference type="Pfam" id="PF09411">
    <property type="entry name" value="PagL"/>
    <property type="match status" value="1"/>
</dbReference>
<dbReference type="Gene3D" id="2.40.160.20">
    <property type="match status" value="1"/>
</dbReference>
<proteinExistence type="predicted"/>
<keyword evidence="2" id="KW-1185">Reference proteome</keyword>
<dbReference type="RefSeq" id="WP_089991208.1">
    <property type="nucleotide sequence ID" value="NZ_FOIZ01000001.1"/>
</dbReference>
<sequence>MDGTLAGIFLIASLSDMGLNDCPTDCLRASDATARLSFQAAGVEFQDEIVGSEVLIGYDVAGKYGPFQPTIAASVTDENGMWIGAGAKWTTEDVFNGPLFIEAALMPGLYFDNAEVNLGGTLQFRSSLGVGYAFDNGSTVLVSYDHRSNADTQTINPGLETIAIRFAIALN</sequence>
<dbReference type="STRING" id="364200.SAMN04488515_1091"/>
<dbReference type="Proteomes" id="UP000199167">
    <property type="component" value="Unassembled WGS sequence"/>
</dbReference>
<accession>A0A1I0PBN1</accession>
<reference evidence="1 2" key="1">
    <citation type="submission" date="2016-10" db="EMBL/GenBank/DDBJ databases">
        <authorList>
            <person name="de Groot N.N."/>
        </authorList>
    </citation>
    <scope>NUCLEOTIDE SEQUENCE [LARGE SCALE GENOMIC DNA]</scope>
    <source>
        <strain evidence="1 2">DSM 17925</strain>
    </source>
</reference>
<dbReference type="OrthoDB" id="6199047at2"/>
<protein>
    <submittedName>
        <fullName evidence="1">Lipid A 3-O-deacylase (PagL)</fullName>
    </submittedName>
</protein>
<evidence type="ECO:0000313" key="2">
    <source>
        <dbReference type="Proteomes" id="UP000199167"/>
    </source>
</evidence>
<gene>
    <name evidence="1" type="ORF">SAMN04488515_1091</name>
</gene>
<dbReference type="AlphaFoldDB" id="A0A1I0PBN1"/>
<evidence type="ECO:0000313" key="1">
    <source>
        <dbReference type="EMBL" id="SEW10986.1"/>
    </source>
</evidence>
<organism evidence="1 2">
    <name type="scientific">Cognatiyoonia koreensis</name>
    <dbReference type="NCBI Taxonomy" id="364200"/>
    <lineage>
        <taxon>Bacteria</taxon>
        <taxon>Pseudomonadati</taxon>
        <taxon>Pseudomonadota</taxon>
        <taxon>Alphaproteobacteria</taxon>
        <taxon>Rhodobacterales</taxon>
        <taxon>Paracoccaceae</taxon>
        <taxon>Cognatiyoonia</taxon>
    </lineage>
</organism>
<dbReference type="EMBL" id="FOIZ01000001">
    <property type="protein sequence ID" value="SEW10986.1"/>
    <property type="molecule type" value="Genomic_DNA"/>
</dbReference>
<dbReference type="InterPro" id="IPR018550">
    <property type="entry name" value="Lipid-A_deacylase-rel"/>
</dbReference>
<name>A0A1I0PBN1_9RHOB</name>